<evidence type="ECO:0000313" key="3">
    <source>
        <dbReference type="Proteomes" id="UP000886998"/>
    </source>
</evidence>
<keyword evidence="3" id="KW-1185">Reference proteome</keyword>
<dbReference type="InterPro" id="IPR000210">
    <property type="entry name" value="BTB/POZ_dom"/>
</dbReference>
<dbReference type="SMART" id="SM00225">
    <property type="entry name" value="BTB"/>
    <property type="match status" value="1"/>
</dbReference>
<dbReference type="CDD" id="cd18186">
    <property type="entry name" value="BTB_POZ_ZBTB_KLHL-like"/>
    <property type="match status" value="1"/>
</dbReference>
<reference evidence="2" key="1">
    <citation type="submission" date="2020-08" db="EMBL/GenBank/DDBJ databases">
        <title>Multicomponent nature underlies the extraordinary mechanical properties of spider dragline silk.</title>
        <authorList>
            <person name="Kono N."/>
            <person name="Nakamura H."/>
            <person name="Mori M."/>
            <person name="Yoshida Y."/>
            <person name="Ohtoshi R."/>
            <person name="Malay A.D."/>
            <person name="Moran D.A.P."/>
            <person name="Tomita M."/>
            <person name="Numata K."/>
            <person name="Arakawa K."/>
        </authorList>
    </citation>
    <scope>NUCLEOTIDE SEQUENCE</scope>
</reference>
<protein>
    <recommendedName>
        <fullName evidence="1">BTB domain-containing protein</fullName>
    </recommendedName>
</protein>
<sequence length="443" mass="51534">MDVERGRFFWKIDNFGLYFLTQTKPLESPFFQIAGFSPDVSFRLSICKETRKQEIRVLCFLIVSWRNRALVNLRIEGTVLLKLPNEISKIAVVRKPIGSTLLIGKTAWSHSFPGNDFAKCSVSVMCHLWRSSLLCSKHCSAVTLGKYQEKKLVEKLRLSDPLPLQRSVKIPIDNSDEYVWVQVASSCNGLILSYCKKWISNGLTKCLVTLMNSSNIPQESKRPQYYRSGLSNEFWFLNVYFPSDSIMNYFKNYSPVYLKIEVDISLCEEFGNIQRYFSDSYPETSKTLRHRLKNDLERFFRSNRKGCDLIFRCEKKDFPVHKSLICCKSTVFSKMFENDMKEKKFGIVEMDGTDSLTLSRFVEYLYLGSVTDAPIDLDSAMELYAIAHRYSILDLINYSRQFLVLHMDCGNIEEMLQFADLYADKSLKNLIDYCFYHEDDYAD</sequence>
<comment type="caution">
    <text evidence="2">The sequence shown here is derived from an EMBL/GenBank/DDBJ whole genome shotgun (WGS) entry which is preliminary data.</text>
</comment>
<dbReference type="OrthoDB" id="6359943at2759"/>
<proteinExistence type="predicted"/>
<name>A0A8X7CGX9_9ARAC</name>
<feature type="domain" description="BTB" evidence="1">
    <location>
        <begin position="307"/>
        <end position="374"/>
    </location>
</feature>
<dbReference type="PROSITE" id="PS50097">
    <property type="entry name" value="BTB"/>
    <property type="match status" value="1"/>
</dbReference>
<dbReference type="PANTHER" id="PTHR24413">
    <property type="entry name" value="SPECKLE-TYPE POZ PROTEIN"/>
    <property type="match status" value="1"/>
</dbReference>
<dbReference type="Proteomes" id="UP000886998">
    <property type="component" value="Unassembled WGS sequence"/>
</dbReference>
<evidence type="ECO:0000313" key="2">
    <source>
        <dbReference type="EMBL" id="GFY68583.1"/>
    </source>
</evidence>
<evidence type="ECO:0000259" key="1">
    <source>
        <dbReference type="PROSITE" id="PS50097"/>
    </source>
</evidence>
<dbReference type="AlphaFoldDB" id="A0A8X7CGX9"/>
<organism evidence="2 3">
    <name type="scientific">Trichonephila inaurata madagascariensis</name>
    <dbReference type="NCBI Taxonomy" id="2747483"/>
    <lineage>
        <taxon>Eukaryota</taxon>
        <taxon>Metazoa</taxon>
        <taxon>Ecdysozoa</taxon>
        <taxon>Arthropoda</taxon>
        <taxon>Chelicerata</taxon>
        <taxon>Arachnida</taxon>
        <taxon>Araneae</taxon>
        <taxon>Araneomorphae</taxon>
        <taxon>Entelegynae</taxon>
        <taxon>Araneoidea</taxon>
        <taxon>Nephilidae</taxon>
        <taxon>Trichonephila</taxon>
        <taxon>Trichonephila inaurata</taxon>
    </lineage>
</organism>
<dbReference type="Pfam" id="PF00651">
    <property type="entry name" value="BTB"/>
    <property type="match status" value="1"/>
</dbReference>
<dbReference type="EMBL" id="BMAV01017129">
    <property type="protein sequence ID" value="GFY68583.1"/>
    <property type="molecule type" value="Genomic_DNA"/>
</dbReference>
<accession>A0A8X7CGX9</accession>
<dbReference type="InterPro" id="IPR011333">
    <property type="entry name" value="SKP1/BTB/POZ_sf"/>
</dbReference>
<dbReference type="SUPFAM" id="SSF54695">
    <property type="entry name" value="POZ domain"/>
    <property type="match status" value="1"/>
</dbReference>
<dbReference type="Gene3D" id="3.30.710.10">
    <property type="entry name" value="Potassium Channel Kv1.1, Chain A"/>
    <property type="match status" value="1"/>
</dbReference>
<gene>
    <name evidence="2" type="ORF">TNIN_483901</name>
</gene>